<dbReference type="InterPro" id="IPR036388">
    <property type="entry name" value="WH-like_DNA-bd_sf"/>
</dbReference>
<dbReference type="InterPro" id="IPR008920">
    <property type="entry name" value="TF_FadR/GntR_C"/>
</dbReference>
<protein>
    <submittedName>
        <fullName evidence="5">DNA-binding GntR family transcriptional regulator</fullName>
    </submittedName>
</protein>
<dbReference type="InterPro" id="IPR000524">
    <property type="entry name" value="Tscrpt_reg_HTH_GntR"/>
</dbReference>
<name>A0A7W8HEJ2_9BURK</name>
<comment type="caution">
    <text evidence="5">The sequence shown here is derived from an EMBL/GenBank/DDBJ whole genome shotgun (WGS) entry which is preliminary data.</text>
</comment>
<dbReference type="EMBL" id="JACHGB010000001">
    <property type="protein sequence ID" value="MBB5270634.1"/>
    <property type="molecule type" value="Genomic_DNA"/>
</dbReference>
<dbReference type="Gene3D" id="1.20.120.530">
    <property type="entry name" value="GntR ligand-binding domain-like"/>
    <property type="match status" value="1"/>
</dbReference>
<gene>
    <name evidence="5" type="ORF">HNQ70_000618</name>
</gene>
<dbReference type="Pfam" id="PF07729">
    <property type="entry name" value="FCD"/>
    <property type="match status" value="1"/>
</dbReference>
<evidence type="ECO:0000313" key="6">
    <source>
        <dbReference type="Proteomes" id="UP000532440"/>
    </source>
</evidence>
<dbReference type="GO" id="GO:0003700">
    <property type="term" value="F:DNA-binding transcription factor activity"/>
    <property type="evidence" value="ECO:0007669"/>
    <property type="project" value="InterPro"/>
</dbReference>
<dbReference type="RefSeq" id="WP_183964123.1">
    <property type="nucleotide sequence ID" value="NZ_BAABEW010000004.1"/>
</dbReference>
<keyword evidence="2 5" id="KW-0238">DNA-binding</keyword>
<reference evidence="5 6" key="1">
    <citation type="submission" date="2020-08" db="EMBL/GenBank/DDBJ databases">
        <title>Genomic Encyclopedia of Type Strains, Phase IV (KMG-IV): sequencing the most valuable type-strain genomes for metagenomic binning, comparative biology and taxonomic classification.</title>
        <authorList>
            <person name="Goeker M."/>
        </authorList>
    </citation>
    <scope>NUCLEOTIDE SEQUENCE [LARGE SCALE GENOMIC DNA]</scope>
    <source>
        <strain evidence="5 6">DSM 29781</strain>
    </source>
</reference>
<dbReference type="InterPro" id="IPR011711">
    <property type="entry name" value="GntR_C"/>
</dbReference>
<dbReference type="SMART" id="SM00895">
    <property type="entry name" value="FCD"/>
    <property type="match status" value="1"/>
</dbReference>
<evidence type="ECO:0000256" key="2">
    <source>
        <dbReference type="ARBA" id="ARBA00023125"/>
    </source>
</evidence>
<dbReference type="InterPro" id="IPR036390">
    <property type="entry name" value="WH_DNA-bd_sf"/>
</dbReference>
<proteinExistence type="predicted"/>
<evidence type="ECO:0000256" key="3">
    <source>
        <dbReference type="ARBA" id="ARBA00023163"/>
    </source>
</evidence>
<evidence type="ECO:0000313" key="5">
    <source>
        <dbReference type="EMBL" id="MBB5270634.1"/>
    </source>
</evidence>
<dbReference type="GO" id="GO:0003677">
    <property type="term" value="F:DNA binding"/>
    <property type="evidence" value="ECO:0007669"/>
    <property type="project" value="UniProtKB-KW"/>
</dbReference>
<dbReference type="PANTHER" id="PTHR43537">
    <property type="entry name" value="TRANSCRIPTIONAL REGULATOR, GNTR FAMILY"/>
    <property type="match status" value="1"/>
</dbReference>
<organism evidence="5 6">
    <name type="scientific">Quisquiliibacterium transsilvanicum</name>
    <dbReference type="NCBI Taxonomy" id="1549638"/>
    <lineage>
        <taxon>Bacteria</taxon>
        <taxon>Pseudomonadati</taxon>
        <taxon>Pseudomonadota</taxon>
        <taxon>Betaproteobacteria</taxon>
        <taxon>Burkholderiales</taxon>
        <taxon>Burkholderiaceae</taxon>
        <taxon>Quisquiliibacterium</taxon>
    </lineage>
</organism>
<dbReference type="Proteomes" id="UP000532440">
    <property type="component" value="Unassembled WGS sequence"/>
</dbReference>
<evidence type="ECO:0000259" key="4">
    <source>
        <dbReference type="PROSITE" id="PS50949"/>
    </source>
</evidence>
<feature type="domain" description="HTH gntR-type" evidence="4">
    <location>
        <begin position="22"/>
        <end position="89"/>
    </location>
</feature>
<dbReference type="Pfam" id="PF00392">
    <property type="entry name" value="GntR"/>
    <property type="match status" value="1"/>
</dbReference>
<keyword evidence="6" id="KW-1185">Reference proteome</keyword>
<accession>A0A7W8HEJ2</accession>
<dbReference type="PANTHER" id="PTHR43537:SF24">
    <property type="entry name" value="GLUCONATE OPERON TRANSCRIPTIONAL REPRESSOR"/>
    <property type="match status" value="1"/>
</dbReference>
<dbReference type="AlphaFoldDB" id="A0A7W8HEJ2"/>
<keyword evidence="3" id="KW-0804">Transcription</keyword>
<dbReference type="CDD" id="cd07377">
    <property type="entry name" value="WHTH_GntR"/>
    <property type="match status" value="1"/>
</dbReference>
<dbReference type="SUPFAM" id="SSF46785">
    <property type="entry name" value="Winged helix' DNA-binding domain"/>
    <property type="match status" value="1"/>
</dbReference>
<dbReference type="Gene3D" id="1.10.10.10">
    <property type="entry name" value="Winged helix-like DNA-binding domain superfamily/Winged helix DNA-binding domain"/>
    <property type="match status" value="1"/>
</dbReference>
<dbReference type="PROSITE" id="PS50949">
    <property type="entry name" value="HTH_GNTR"/>
    <property type="match status" value="1"/>
</dbReference>
<sequence length="234" mass="25265">MTIEALSLRPQSAPAQPGDARTCASAQLARAIVDGLEAGGFAPGQRLVEADLCERFGVGRSAVRDALQRLAARGVVTLSPNKGARISEVTLADALDTLELTELLLGLAARTAARSVSGQGVAEAVGNALRQLEQARELDDPRRFAAARKAFYATLIRAGGNQALRRVLPSVQVHVLRARFGFSTMQAEVFDEFRAIGAAVLAGDPERAERLGREHVRRIRERMEQNTTTIRTRE</sequence>
<evidence type="ECO:0000256" key="1">
    <source>
        <dbReference type="ARBA" id="ARBA00023015"/>
    </source>
</evidence>
<dbReference type="SUPFAM" id="SSF48008">
    <property type="entry name" value="GntR ligand-binding domain-like"/>
    <property type="match status" value="1"/>
</dbReference>
<dbReference type="SMART" id="SM00345">
    <property type="entry name" value="HTH_GNTR"/>
    <property type="match status" value="1"/>
</dbReference>
<keyword evidence="1" id="KW-0805">Transcription regulation</keyword>